<gene>
    <name evidence="2" type="ORF">SDC9_04519</name>
</gene>
<feature type="transmembrane region" description="Helical" evidence="1">
    <location>
        <begin position="68"/>
        <end position="87"/>
    </location>
</feature>
<feature type="transmembrane region" description="Helical" evidence="1">
    <location>
        <begin position="193"/>
        <end position="214"/>
    </location>
</feature>
<feature type="transmembrane region" description="Helical" evidence="1">
    <location>
        <begin position="152"/>
        <end position="170"/>
    </location>
</feature>
<protein>
    <submittedName>
        <fullName evidence="2">Uncharacterized protein</fullName>
    </submittedName>
</protein>
<evidence type="ECO:0000313" key="2">
    <source>
        <dbReference type="EMBL" id="MPL58972.1"/>
    </source>
</evidence>
<keyword evidence="1" id="KW-0472">Membrane</keyword>
<feature type="transmembrane region" description="Helical" evidence="1">
    <location>
        <begin position="29"/>
        <end position="47"/>
    </location>
</feature>
<sequence>MNTAKRFVDLGMTVALLFLMAYARVGEAFHEALGCAMFALTLAHMALNFPWYRRLGKGRYSTHRIAQTVLNFLILGSMLVSMLSGARLSRHVFASLGLSYSLSASRIAHLLASHWGFCLMSVHLGMHWAAVTASMTKGGAPVLLRRTLGTGRILRGAAWALAAYGVLRFISRDFWRYMVLITRFAFFDYEEPLALFLVDHIAVMAFFISLGFLLDKKTRRTALANRNDTLPLPQQD</sequence>
<dbReference type="AlphaFoldDB" id="A0A644SYW3"/>
<keyword evidence="1" id="KW-1133">Transmembrane helix</keyword>
<evidence type="ECO:0000256" key="1">
    <source>
        <dbReference type="SAM" id="Phobius"/>
    </source>
</evidence>
<name>A0A644SYW3_9ZZZZ</name>
<keyword evidence="1" id="KW-0812">Transmembrane</keyword>
<feature type="transmembrane region" description="Helical" evidence="1">
    <location>
        <begin position="7"/>
        <end position="23"/>
    </location>
</feature>
<dbReference type="EMBL" id="VSSQ01000008">
    <property type="protein sequence ID" value="MPL58972.1"/>
    <property type="molecule type" value="Genomic_DNA"/>
</dbReference>
<reference evidence="2" key="1">
    <citation type="submission" date="2019-08" db="EMBL/GenBank/DDBJ databases">
        <authorList>
            <person name="Kucharzyk K."/>
            <person name="Murdoch R.W."/>
            <person name="Higgins S."/>
            <person name="Loffler F."/>
        </authorList>
    </citation>
    <scope>NUCLEOTIDE SEQUENCE</scope>
</reference>
<proteinExistence type="predicted"/>
<feature type="transmembrane region" description="Helical" evidence="1">
    <location>
        <begin position="107"/>
        <end position="131"/>
    </location>
</feature>
<accession>A0A644SYW3</accession>
<organism evidence="2">
    <name type="scientific">bioreactor metagenome</name>
    <dbReference type="NCBI Taxonomy" id="1076179"/>
    <lineage>
        <taxon>unclassified sequences</taxon>
        <taxon>metagenomes</taxon>
        <taxon>ecological metagenomes</taxon>
    </lineage>
</organism>
<comment type="caution">
    <text evidence="2">The sequence shown here is derived from an EMBL/GenBank/DDBJ whole genome shotgun (WGS) entry which is preliminary data.</text>
</comment>